<reference evidence="6" key="1">
    <citation type="submission" date="2023-06" db="EMBL/GenBank/DDBJ databases">
        <authorList>
            <person name="Zeman M."/>
            <person name="Kubasova T."/>
            <person name="Jahodarova E."/>
            <person name="Nykrynova M."/>
            <person name="Rychlik I."/>
        </authorList>
    </citation>
    <scope>NUCLEOTIDE SEQUENCE</scope>
    <source>
        <strain evidence="6">ET15</strain>
        <strain evidence="5">ET37</strain>
    </source>
</reference>
<dbReference type="InterPro" id="IPR023214">
    <property type="entry name" value="HAD_sf"/>
</dbReference>
<evidence type="ECO:0000256" key="4">
    <source>
        <dbReference type="ARBA" id="ARBA00013078"/>
    </source>
</evidence>
<evidence type="ECO:0000313" key="7">
    <source>
        <dbReference type="Proteomes" id="UP001167831"/>
    </source>
</evidence>
<keyword evidence="6" id="KW-0378">Hydrolase</keyword>
<evidence type="ECO:0000313" key="5">
    <source>
        <dbReference type="EMBL" id="MDN0021688.1"/>
    </source>
</evidence>
<dbReference type="Proteomes" id="UP001168478">
    <property type="component" value="Unassembled WGS sequence"/>
</dbReference>
<dbReference type="GO" id="GO:0006281">
    <property type="term" value="P:DNA repair"/>
    <property type="evidence" value="ECO:0007669"/>
    <property type="project" value="TreeGrafter"/>
</dbReference>
<dbReference type="Proteomes" id="UP001167831">
    <property type="component" value="Unassembled WGS sequence"/>
</dbReference>
<dbReference type="SFLD" id="SFLDG01129">
    <property type="entry name" value="C1.5:_HAD__Beta-PGM__Phosphata"/>
    <property type="match status" value="1"/>
</dbReference>
<reference evidence="6" key="2">
    <citation type="submission" date="2023-08" db="EMBL/GenBank/DDBJ databases">
        <title>Identification and characterization of horizontal gene transfer across gut microbiota members of farm animals based on homology search.</title>
        <authorList>
            <person name="Schwarzerova J."/>
            <person name="Nykrynova M."/>
            <person name="Jureckova K."/>
            <person name="Cejkova D."/>
            <person name="Rychlik I."/>
        </authorList>
    </citation>
    <scope>NUCLEOTIDE SEQUENCE</scope>
    <source>
        <strain evidence="6">ET15</strain>
        <strain evidence="5">ET37</strain>
    </source>
</reference>
<dbReference type="PANTHER" id="PTHR43434:SF1">
    <property type="entry name" value="PHOSPHOGLYCOLATE PHOSPHATASE"/>
    <property type="match status" value="1"/>
</dbReference>
<dbReference type="InterPro" id="IPR050155">
    <property type="entry name" value="HAD-like_hydrolase_sf"/>
</dbReference>
<keyword evidence="7" id="KW-1185">Reference proteome</keyword>
<comment type="pathway">
    <text evidence="2">Organic acid metabolism; glycolate biosynthesis; glycolate from 2-phosphoglycolate: step 1/1.</text>
</comment>
<dbReference type="RefSeq" id="WP_289824495.1">
    <property type="nucleotide sequence ID" value="NZ_JAUEIE010000001.1"/>
</dbReference>
<sequence>MIKTLILDFDGTIADTRSVILKTMHQTIAEYGMPQPDDYTCAATIGLPLDEAFVRMLGINRDEGLRCAGIYRRLFEVNNSEGAVTMFPNVADTIRRMHAQGLTITIASSRGHHSLSDFVSRFGLSSCFSAIVGADDVDNAKPDPEPVNRILTQLGRDADTAMVVGDTAFDITMGRRAGAHTCGVTYGNGTLRELEQSGAECVIDDFSALPDVISRTAAKQVSDAQ</sequence>
<dbReference type="Pfam" id="PF13419">
    <property type="entry name" value="HAD_2"/>
    <property type="match status" value="1"/>
</dbReference>
<dbReference type="EMBL" id="JAUEIE010000001">
    <property type="protein sequence ID" value="MDN0021688.1"/>
    <property type="molecule type" value="Genomic_DNA"/>
</dbReference>
<dbReference type="NCBIfam" id="TIGR01509">
    <property type="entry name" value="HAD-SF-IA-v3"/>
    <property type="match status" value="1"/>
</dbReference>
<name>A0AAW7JE48_9BACT</name>
<dbReference type="InterPro" id="IPR023198">
    <property type="entry name" value="PGP-like_dom2"/>
</dbReference>
<evidence type="ECO:0000256" key="1">
    <source>
        <dbReference type="ARBA" id="ARBA00000830"/>
    </source>
</evidence>
<evidence type="ECO:0000313" key="8">
    <source>
        <dbReference type="Proteomes" id="UP001168478"/>
    </source>
</evidence>
<dbReference type="FunFam" id="3.40.50.1000:FF:000022">
    <property type="entry name" value="Phosphoglycolate phosphatase"/>
    <property type="match status" value="1"/>
</dbReference>
<comment type="caution">
    <text evidence="6">The sequence shown here is derived from an EMBL/GenBank/DDBJ whole genome shotgun (WGS) entry which is preliminary data.</text>
</comment>
<comment type="catalytic activity">
    <reaction evidence="1">
        <text>2-phosphoglycolate + H2O = glycolate + phosphate</text>
        <dbReference type="Rhea" id="RHEA:14369"/>
        <dbReference type="ChEBI" id="CHEBI:15377"/>
        <dbReference type="ChEBI" id="CHEBI:29805"/>
        <dbReference type="ChEBI" id="CHEBI:43474"/>
        <dbReference type="ChEBI" id="CHEBI:58033"/>
        <dbReference type="EC" id="3.1.3.18"/>
    </reaction>
</comment>
<evidence type="ECO:0000256" key="2">
    <source>
        <dbReference type="ARBA" id="ARBA00004818"/>
    </source>
</evidence>
<dbReference type="PRINTS" id="PR00413">
    <property type="entry name" value="HADHALOGNASE"/>
</dbReference>
<dbReference type="InterPro" id="IPR006439">
    <property type="entry name" value="HAD-SF_hydro_IA"/>
</dbReference>
<dbReference type="Gene3D" id="3.40.50.1000">
    <property type="entry name" value="HAD superfamily/HAD-like"/>
    <property type="match status" value="1"/>
</dbReference>
<evidence type="ECO:0000256" key="3">
    <source>
        <dbReference type="ARBA" id="ARBA00006171"/>
    </source>
</evidence>
<protein>
    <recommendedName>
        <fullName evidence="4">phosphoglycolate phosphatase</fullName>
        <ecNumber evidence="4">3.1.3.18</ecNumber>
    </recommendedName>
</protein>
<dbReference type="Gene3D" id="1.10.150.240">
    <property type="entry name" value="Putative phosphatase, domain 2"/>
    <property type="match status" value="1"/>
</dbReference>
<dbReference type="InterPro" id="IPR036412">
    <property type="entry name" value="HAD-like_sf"/>
</dbReference>
<dbReference type="NCBIfam" id="TIGR01549">
    <property type="entry name" value="HAD-SF-IA-v1"/>
    <property type="match status" value="1"/>
</dbReference>
<dbReference type="PANTHER" id="PTHR43434">
    <property type="entry name" value="PHOSPHOGLYCOLATE PHOSPHATASE"/>
    <property type="match status" value="1"/>
</dbReference>
<dbReference type="InterPro" id="IPR041492">
    <property type="entry name" value="HAD_2"/>
</dbReference>
<comment type="similarity">
    <text evidence="3">Belongs to the HAD-like hydrolase superfamily. CbbY/CbbZ/Gph/YieH family.</text>
</comment>
<dbReference type="SFLD" id="SFLDS00003">
    <property type="entry name" value="Haloacid_Dehalogenase"/>
    <property type="match status" value="1"/>
</dbReference>
<dbReference type="SUPFAM" id="SSF56784">
    <property type="entry name" value="HAD-like"/>
    <property type="match status" value="1"/>
</dbReference>
<organism evidence="6 8">
    <name type="scientific">Leyella lascolaii</name>
    <dbReference type="NCBI Taxonomy" id="1776379"/>
    <lineage>
        <taxon>Bacteria</taxon>
        <taxon>Pseudomonadati</taxon>
        <taxon>Bacteroidota</taxon>
        <taxon>Bacteroidia</taxon>
        <taxon>Bacteroidales</taxon>
        <taxon>Prevotellaceae</taxon>
        <taxon>Leyella</taxon>
    </lineage>
</organism>
<accession>A0AAW7JE48</accession>
<dbReference type="EC" id="3.1.3.18" evidence="4"/>
<dbReference type="GO" id="GO:0008967">
    <property type="term" value="F:phosphoglycolate phosphatase activity"/>
    <property type="evidence" value="ECO:0007669"/>
    <property type="project" value="UniProtKB-EC"/>
</dbReference>
<dbReference type="SFLD" id="SFLDG01135">
    <property type="entry name" value="C1.5.6:_HAD__Beta-PGM__Phospha"/>
    <property type="match status" value="1"/>
</dbReference>
<proteinExistence type="inferred from homology"/>
<evidence type="ECO:0000313" key="6">
    <source>
        <dbReference type="EMBL" id="MDN0024184.1"/>
    </source>
</evidence>
<gene>
    <name evidence="5" type="ORF">QVN81_01430</name>
    <name evidence="6" type="ORF">QVN84_01420</name>
</gene>
<dbReference type="EMBL" id="JAUEIF010000001">
    <property type="protein sequence ID" value="MDN0024184.1"/>
    <property type="molecule type" value="Genomic_DNA"/>
</dbReference>
<dbReference type="AlphaFoldDB" id="A0AAW7JE48"/>